<dbReference type="PANTHER" id="PTHR31232">
    <property type="match status" value="1"/>
</dbReference>
<dbReference type="InterPro" id="IPR010264">
    <property type="entry name" value="Self-incomp_S1"/>
</dbReference>
<evidence type="ECO:0000256" key="6">
    <source>
        <dbReference type="SAM" id="SignalP"/>
    </source>
</evidence>
<protein>
    <recommendedName>
        <fullName evidence="9">S-protein homolog</fullName>
    </recommendedName>
</protein>
<proteinExistence type="inferred from homology"/>
<keyword evidence="3" id="KW-0713">Self-incompatibility</keyword>
<gene>
    <name evidence="7" type="ORF">Ahy_A04g018254</name>
</gene>
<dbReference type="Pfam" id="PF05938">
    <property type="entry name" value="Self-incomp_S1"/>
    <property type="match status" value="2"/>
</dbReference>
<feature type="signal peptide" evidence="6">
    <location>
        <begin position="1"/>
        <end position="25"/>
    </location>
</feature>
<evidence type="ECO:0000313" key="7">
    <source>
        <dbReference type="EMBL" id="RYR61125.1"/>
    </source>
</evidence>
<dbReference type="EMBL" id="SDMP01000004">
    <property type="protein sequence ID" value="RYR61125.1"/>
    <property type="molecule type" value="Genomic_DNA"/>
</dbReference>
<comment type="subcellular location">
    <subcellularLocation>
        <location evidence="1">Secreted</location>
    </subcellularLocation>
</comment>
<evidence type="ECO:0000256" key="4">
    <source>
        <dbReference type="ARBA" id="ARBA00022525"/>
    </source>
</evidence>
<evidence type="ECO:0000256" key="5">
    <source>
        <dbReference type="ARBA" id="ARBA00022729"/>
    </source>
</evidence>
<keyword evidence="8" id="KW-1185">Reference proteome</keyword>
<reference evidence="7 8" key="1">
    <citation type="submission" date="2019-01" db="EMBL/GenBank/DDBJ databases">
        <title>Sequencing of cultivated peanut Arachis hypogaea provides insights into genome evolution and oil improvement.</title>
        <authorList>
            <person name="Chen X."/>
        </authorList>
    </citation>
    <scope>NUCLEOTIDE SEQUENCE [LARGE SCALE GENOMIC DNA]</scope>
    <source>
        <strain evidence="8">cv. Fuhuasheng</strain>
        <tissue evidence="7">Leaves</tissue>
    </source>
</reference>
<dbReference type="Proteomes" id="UP000289738">
    <property type="component" value="Chromosome A04"/>
</dbReference>
<evidence type="ECO:0000256" key="1">
    <source>
        <dbReference type="ARBA" id="ARBA00004613"/>
    </source>
</evidence>
<organism evidence="7 8">
    <name type="scientific">Arachis hypogaea</name>
    <name type="common">Peanut</name>
    <dbReference type="NCBI Taxonomy" id="3818"/>
    <lineage>
        <taxon>Eukaryota</taxon>
        <taxon>Viridiplantae</taxon>
        <taxon>Streptophyta</taxon>
        <taxon>Embryophyta</taxon>
        <taxon>Tracheophyta</taxon>
        <taxon>Spermatophyta</taxon>
        <taxon>Magnoliopsida</taxon>
        <taxon>eudicotyledons</taxon>
        <taxon>Gunneridae</taxon>
        <taxon>Pentapetalae</taxon>
        <taxon>rosids</taxon>
        <taxon>fabids</taxon>
        <taxon>Fabales</taxon>
        <taxon>Fabaceae</taxon>
        <taxon>Papilionoideae</taxon>
        <taxon>50 kb inversion clade</taxon>
        <taxon>dalbergioids sensu lato</taxon>
        <taxon>Dalbergieae</taxon>
        <taxon>Pterocarpus clade</taxon>
        <taxon>Arachis</taxon>
    </lineage>
</organism>
<dbReference type="GO" id="GO:0005576">
    <property type="term" value="C:extracellular region"/>
    <property type="evidence" value="ECO:0007669"/>
    <property type="project" value="UniProtKB-SubCell"/>
</dbReference>
<dbReference type="AlphaFoldDB" id="A0A445DDA5"/>
<comment type="similarity">
    <text evidence="2">Belongs to the plant self-incompatibility (S1) protein family.</text>
</comment>
<evidence type="ECO:0000256" key="2">
    <source>
        <dbReference type="ARBA" id="ARBA00005581"/>
    </source>
</evidence>
<sequence>MAHLARSIFILWLLTMLPFFGNVLSRSSEISVAIQNLLKDQDDLTVHCKSRDYNIRVQYLKSHEHFLFHSRPNIFGTTLFYCSFAWEDGVCRRFDIYEYDRDKTYTDITWQIFKKGPCRFIENNGHDDNTTRKKAYGYAFFDNICFQWSHNSTMAHLARSIFILWLLTMLPFFGNVLSRSSEISVAIQNLLEDQDDLTVHCKSRDDDIRVQYLKSHEHFLFHFRPNIFGTTLFYCSFAWEDGVCRRFDIYEYDRDKTYTDITWQIFKEGPCRFIENNGHDDNTTRKKADGYAFFDNICFQWSHDSC</sequence>
<accession>A0A445DDA5</accession>
<dbReference type="GO" id="GO:0060320">
    <property type="term" value="P:rejection of self pollen"/>
    <property type="evidence" value="ECO:0007669"/>
    <property type="project" value="UniProtKB-KW"/>
</dbReference>
<feature type="chain" id="PRO_5019321742" description="S-protein homolog" evidence="6">
    <location>
        <begin position="26"/>
        <end position="306"/>
    </location>
</feature>
<dbReference type="PANTHER" id="PTHR31232:SF43">
    <property type="entry name" value="S-PROTEIN HOMOLOG 29-RELATED"/>
    <property type="match status" value="1"/>
</dbReference>
<keyword evidence="5 6" id="KW-0732">Signal</keyword>
<comment type="caution">
    <text evidence="7">The sequence shown here is derived from an EMBL/GenBank/DDBJ whole genome shotgun (WGS) entry which is preliminary data.</text>
</comment>
<keyword evidence="4" id="KW-0964">Secreted</keyword>
<evidence type="ECO:0008006" key="9">
    <source>
        <dbReference type="Google" id="ProtNLM"/>
    </source>
</evidence>
<evidence type="ECO:0000256" key="3">
    <source>
        <dbReference type="ARBA" id="ARBA00022471"/>
    </source>
</evidence>
<evidence type="ECO:0000313" key="8">
    <source>
        <dbReference type="Proteomes" id="UP000289738"/>
    </source>
</evidence>
<name>A0A445DDA5_ARAHY</name>